<evidence type="ECO:0000256" key="8">
    <source>
        <dbReference type="ARBA" id="ARBA00023004"/>
    </source>
</evidence>
<evidence type="ECO:0000313" key="11">
    <source>
        <dbReference type="EMBL" id="CAB4314577.1"/>
    </source>
</evidence>
<keyword evidence="7" id="KW-0560">Oxidoreductase</keyword>
<reference evidence="12" key="1">
    <citation type="journal article" date="2020" name="Genome Biol.">
        <title>Gamete binning: chromosome-level and haplotype-resolved genome assembly enabled by high-throughput single-cell sequencing of gamete genomes.</title>
        <authorList>
            <person name="Campoy J.A."/>
            <person name="Sun H."/>
            <person name="Goel M."/>
            <person name="Jiao W.-B."/>
            <person name="Folz-Donahue K."/>
            <person name="Wang N."/>
            <person name="Rubio M."/>
            <person name="Liu C."/>
            <person name="Kukat C."/>
            <person name="Ruiz D."/>
            <person name="Huettel B."/>
            <person name="Schneeberger K."/>
        </authorList>
    </citation>
    <scope>NUCLEOTIDE SEQUENCE [LARGE SCALE GENOMIC DNA]</scope>
    <source>
        <strain evidence="12">cv. Rojo Pasion</strain>
    </source>
</reference>
<keyword evidence="8" id="KW-0408">Iron</keyword>
<keyword evidence="5" id="KW-0479">Metal-binding</keyword>
<sequence>MLHLKRRPPVLANHTIIGEHLNYNHTTVITAPYGDHWRNLCRLAAIEIFSSARFNAFASTRNDQAKQLLCKLSQNAWGLKSLMSGLRIISQ</sequence>
<accession>A0A6J5XQD0</accession>
<gene>
    <name evidence="11" type="ORF">ORAREDHAP_LOCUS39043</name>
</gene>
<dbReference type="AlphaFoldDB" id="A0A6J5XQD0"/>
<comment type="subcellular location">
    <subcellularLocation>
        <location evidence="1">Membrane</location>
        <topology evidence="1">Single-pass membrane protein</topology>
    </subcellularLocation>
</comment>
<dbReference type="EMBL" id="CAEKKB010000006">
    <property type="protein sequence ID" value="CAB4314577.1"/>
    <property type="molecule type" value="Genomic_DNA"/>
</dbReference>
<dbReference type="InterPro" id="IPR050651">
    <property type="entry name" value="Plant_Cytochrome_P450_Monoox"/>
</dbReference>
<evidence type="ECO:0000256" key="10">
    <source>
        <dbReference type="ARBA" id="ARBA00023136"/>
    </source>
</evidence>
<evidence type="ECO:0000256" key="3">
    <source>
        <dbReference type="ARBA" id="ARBA00022617"/>
    </source>
</evidence>
<keyword evidence="9" id="KW-0503">Monooxygenase</keyword>
<keyword evidence="6" id="KW-1133">Transmembrane helix</keyword>
<protein>
    <submittedName>
        <fullName evidence="11">Uncharacterized protein</fullName>
    </submittedName>
</protein>
<evidence type="ECO:0000256" key="7">
    <source>
        <dbReference type="ARBA" id="ARBA00023002"/>
    </source>
</evidence>
<evidence type="ECO:0000256" key="1">
    <source>
        <dbReference type="ARBA" id="ARBA00004167"/>
    </source>
</evidence>
<dbReference type="GO" id="GO:0046872">
    <property type="term" value="F:metal ion binding"/>
    <property type="evidence" value="ECO:0007669"/>
    <property type="project" value="UniProtKB-KW"/>
</dbReference>
<dbReference type="GO" id="GO:0016020">
    <property type="term" value="C:membrane"/>
    <property type="evidence" value="ECO:0007669"/>
    <property type="project" value="UniProtKB-SubCell"/>
</dbReference>
<evidence type="ECO:0000256" key="4">
    <source>
        <dbReference type="ARBA" id="ARBA00022692"/>
    </source>
</evidence>
<keyword evidence="10" id="KW-0472">Membrane</keyword>
<dbReference type="GO" id="GO:0004497">
    <property type="term" value="F:monooxygenase activity"/>
    <property type="evidence" value="ECO:0007669"/>
    <property type="project" value="UniProtKB-KW"/>
</dbReference>
<evidence type="ECO:0000256" key="6">
    <source>
        <dbReference type="ARBA" id="ARBA00022989"/>
    </source>
</evidence>
<evidence type="ECO:0000256" key="2">
    <source>
        <dbReference type="ARBA" id="ARBA00010617"/>
    </source>
</evidence>
<keyword evidence="4" id="KW-0812">Transmembrane</keyword>
<comment type="similarity">
    <text evidence="2">Belongs to the cytochrome P450 family.</text>
</comment>
<dbReference type="Proteomes" id="UP000507245">
    <property type="component" value="Unassembled WGS sequence"/>
</dbReference>
<evidence type="ECO:0000256" key="9">
    <source>
        <dbReference type="ARBA" id="ARBA00023033"/>
    </source>
</evidence>
<dbReference type="PANTHER" id="PTHR47947:SF62">
    <property type="entry name" value="CYTOCHROME P450, FAMILY 81, SUBFAMILY D, POLYPEPTIDE 5"/>
    <property type="match status" value="1"/>
</dbReference>
<proteinExistence type="inferred from homology"/>
<keyword evidence="3" id="KW-0349">Heme</keyword>
<dbReference type="OrthoDB" id="1728708at2759"/>
<evidence type="ECO:0000313" key="12">
    <source>
        <dbReference type="Proteomes" id="UP000507245"/>
    </source>
</evidence>
<evidence type="ECO:0000256" key="5">
    <source>
        <dbReference type="ARBA" id="ARBA00022723"/>
    </source>
</evidence>
<organism evidence="11 12">
    <name type="scientific">Prunus armeniaca</name>
    <name type="common">Apricot</name>
    <name type="synonym">Armeniaca vulgaris</name>
    <dbReference type="NCBI Taxonomy" id="36596"/>
    <lineage>
        <taxon>Eukaryota</taxon>
        <taxon>Viridiplantae</taxon>
        <taxon>Streptophyta</taxon>
        <taxon>Embryophyta</taxon>
        <taxon>Tracheophyta</taxon>
        <taxon>Spermatophyta</taxon>
        <taxon>Magnoliopsida</taxon>
        <taxon>eudicotyledons</taxon>
        <taxon>Gunneridae</taxon>
        <taxon>Pentapetalae</taxon>
        <taxon>rosids</taxon>
        <taxon>fabids</taxon>
        <taxon>Rosales</taxon>
        <taxon>Rosaceae</taxon>
        <taxon>Amygdaloideae</taxon>
        <taxon>Amygdaleae</taxon>
        <taxon>Prunus</taxon>
    </lineage>
</organism>
<name>A0A6J5XQD0_PRUAR</name>
<dbReference type="PANTHER" id="PTHR47947">
    <property type="entry name" value="CYTOCHROME P450 82C3-RELATED"/>
    <property type="match status" value="1"/>
</dbReference>
<keyword evidence="12" id="KW-1185">Reference proteome</keyword>